<dbReference type="EMBL" id="BJWL01000019">
    <property type="protein sequence ID" value="GFZ07198.1"/>
    <property type="molecule type" value="Genomic_DNA"/>
</dbReference>
<dbReference type="SUPFAM" id="SSF46565">
    <property type="entry name" value="Chaperone J-domain"/>
    <property type="match status" value="1"/>
</dbReference>
<sequence>MMSEEQTHKSKKSVDAWIKLNKSVSRVLETVLFRNLGKWVRFGDVRLSISGFDGFRVSKDVHRRVFSRSEPFFAENLLLRSTVAAVEICDCYHVGGRWHPDRWARNSTVAEDANRRFQKIQEAYSVLSDEGKRSIYDAGVLDMFDEDEQESLEDLQRSFMETFGADLASYYESEETTAKKRERDGASNAKATKRNRSSRC</sequence>
<organism evidence="3 4">
    <name type="scientific">Actinidia rufa</name>
    <dbReference type="NCBI Taxonomy" id="165716"/>
    <lineage>
        <taxon>Eukaryota</taxon>
        <taxon>Viridiplantae</taxon>
        <taxon>Streptophyta</taxon>
        <taxon>Embryophyta</taxon>
        <taxon>Tracheophyta</taxon>
        <taxon>Spermatophyta</taxon>
        <taxon>Magnoliopsida</taxon>
        <taxon>eudicotyledons</taxon>
        <taxon>Gunneridae</taxon>
        <taxon>Pentapetalae</taxon>
        <taxon>asterids</taxon>
        <taxon>Ericales</taxon>
        <taxon>Actinidiaceae</taxon>
        <taxon>Actinidia</taxon>
    </lineage>
</organism>
<evidence type="ECO:0000256" key="1">
    <source>
        <dbReference type="SAM" id="MobiDB-lite"/>
    </source>
</evidence>
<dbReference type="PROSITE" id="PS50076">
    <property type="entry name" value="DNAJ_2"/>
    <property type="match status" value="1"/>
</dbReference>
<accession>A0A7J0G915</accession>
<comment type="caution">
    <text evidence="3">The sequence shown here is derived from an EMBL/GenBank/DDBJ whole genome shotgun (WGS) entry which is preliminary data.</text>
</comment>
<reference evidence="3 4" key="1">
    <citation type="submission" date="2019-07" db="EMBL/GenBank/DDBJ databases">
        <title>De Novo Assembly of kiwifruit Actinidia rufa.</title>
        <authorList>
            <person name="Sugita-Konishi S."/>
            <person name="Sato K."/>
            <person name="Mori E."/>
            <person name="Abe Y."/>
            <person name="Kisaki G."/>
            <person name="Hamano K."/>
            <person name="Suezawa K."/>
            <person name="Otani M."/>
            <person name="Fukuda T."/>
            <person name="Manabe T."/>
            <person name="Gomi K."/>
            <person name="Tabuchi M."/>
            <person name="Akimitsu K."/>
            <person name="Kataoka I."/>
        </authorList>
    </citation>
    <scope>NUCLEOTIDE SEQUENCE [LARGE SCALE GENOMIC DNA]</scope>
    <source>
        <strain evidence="4">cv. Fuchu</strain>
    </source>
</reference>
<evidence type="ECO:0000259" key="2">
    <source>
        <dbReference type="PROSITE" id="PS50076"/>
    </source>
</evidence>
<protein>
    <submittedName>
        <fullName evidence="3">Chaperone DnaJ-domain superfamily protein</fullName>
    </submittedName>
</protein>
<evidence type="ECO:0000313" key="4">
    <source>
        <dbReference type="Proteomes" id="UP000585474"/>
    </source>
</evidence>
<dbReference type="PROSITE" id="PS00636">
    <property type="entry name" value="DNAJ_1"/>
    <property type="match status" value="1"/>
</dbReference>
<dbReference type="Gene3D" id="1.10.287.110">
    <property type="entry name" value="DnaJ domain"/>
    <property type="match status" value="1"/>
</dbReference>
<feature type="compositionally biased region" description="Basic residues" evidence="1">
    <location>
        <begin position="191"/>
        <end position="200"/>
    </location>
</feature>
<gene>
    <name evidence="3" type="ORF">Acr_19g0001350</name>
</gene>
<dbReference type="PANTHER" id="PTHR44743">
    <property type="entry name" value="PUTATIVE, EXPRESSED-RELATED"/>
    <property type="match status" value="1"/>
</dbReference>
<proteinExistence type="predicted"/>
<dbReference type="OrthoDB" id="10250354at2759"/>
<feature type="compositionally biased region" description="Basic and acidic residues" evidence="1">
    <location>
        <begin position="176"/>
        <end position="185"/>
    </location>
</feature>
<feature type="region of interest" description="Disordered" evidence="1">
    <location>
        <begin position="174"/>
        <end position="200"/>
    </location>
</feature>
<dbReference type="Proteomes" id="UP000585474">
    <property type="component" value="Unassembled WGS sequence"/>
</dbReference>
<dbReference type="InterPro" id="IPR001623">
    <property type="entry name" value="DnaJ_domain"/>
</dbReference>
<name>A0A7J0G915_9ERIC</name>
<dbReference type="InterPro" id="IPR018253">
    <property type="entry name" value="DnaJ_domain_CS"/>
</dbReference>
<dbReference type="Pfam" id="PF00226">
    <property type="entry name" value="DnaJ"/>
    <property type="match status" value="1"/>
</dbReference>
<feature type="domain" description="J" evidence="2">
    <location>
        <begin position="61"/>
        <end position="140"/>
    </location>
</feature>
<dbReference type="PANTHER" id="PTHR44743:SF10">
    <property type="entry name" value="J DOMAIN-CONTAINING PROTEIN"/>
    <property type="match status" value="1"/>
</dbReference>
<dbReference type="AlphaFoldDB" id="A0A7J0G915"/>
<evidence type="ECO:0000313" key="3">
    <source>
        <dbReference type="EMBL" id="GFZ07198.1"/>
    </source>
</evidence>
<dbReference type="InterPro" id="IPR036869">
    <property type="entry name" value="J_dom_sf"/>
</dbReference>
<keyword evidence="4" id="KW-1185">Reference proteome</keyword>
<dbReference type="CDD" id="cd06257">
    <property type="entry name" value="DnaJ"/>
    <property type="match status" value="1"/>
</dbReference>